<evidence type="ECO:0000313" key="1">
    <source>
        <dbReference type="EMBL" id="PIT93821.1"/>
    </source>
</evidence>
<protein>
    <submittedName>
        <fullName evidence="1">Uncharacterized protein</fullName>
    </submittedName>
</protein>
<sequence length="131" mass="15665">MEKINSENNLEENNLKETKTELRAQWDEIFDNLIQNQFSAETKEKIKDAEFKKIMAIYQEQKRPEESYQNLSRELRKNNNEIERLALFYKDIFYNSEGSAAENKIRGLSIAADFVNLLTDEQQKEFRRLHN</sequence>
<reference evidence="2" key="1">
    <citation type="submission" date="2017-09" db="EMBL/GenBank/DDBJ databases">
        <title>Depth-based differentiation of microbial function through sediment-hosted aquifers and enrichment of novel symbionts in the deep terrestrial subsurface.</title>
        <authorList>
            <person name="Probst A.J."/>
            <person name="Ladd B."/>
            <person name="Jarett J.K."/>
            <person name="Geller-Mcgrath D.E."/>
            <person name="Sieber C.M.K."/>
            <person name="Emerson J.B."/>
            <person name="Anantharaman K."/>
            <person name="Thomas B.C."/>
            <person name="Malmstrom R."/>
            <person name="Stieglmeier M."/>
            <person name="Klingl A."/>
            <person name="Woyke T."/>
            <person name="Ryan C.M."/>
            <person name="Banfield J.F."/>
        </authorList>
    </citation>
    <scope>NUCLEOTIDE SEQUENCE [LARGE SCALE GENOMIC DNA]</scope>
</reference>
<comment type="caution">
    <text evidence="1">The sequence shown here is derived from an EMBL/GenBank/DDBJ whole genome shotgun (WGS) entry which is preliminary data.</text>
</comment>
<organism evidence="1 2">
    <name type="scientific">Candidatus Falkowbacteria bacterium CG10_big_fil_rev_8_21_14_0_10_43_11</name>
    <dbReference type="NCBI Taxonomy" id="1974568"/>
    <lineage>
        <taxon>Bacteria</taxon>
        <taxon>Candidatus Falkowiibacteriota</taxon>
    </lineage>
</organism>
<dbReference type="Proteomes" id="UP000229335">
    <property type="component" value="Unassembled WGS sequence"/>
</dbReference>
<dbReference type="AlphaFoldDB" id="A0A2M6WLW5"/>
<evidence type="ECO:0000313" key="2">
    <source>
        <dbReference type="Proteomes" id="UP000229335"/>
    </source>
</evidence>
<proteinExistence type="predicted"/>
<accession>A0A2M6WLW5</accession>
<dbReference type="EMBL" id="PFAS01000038">
    <property type="protein sequence ID" value="PIT93821.1"/>
    <property type="molecule type" value="Genomic_DNA"/>
</dbReference>
<name>A0A2M6WLW5_9BACT</name>
<gene>
    <name evidence="1" type="ORF">COU00_02295</name>
</gene>